<evidence type="ECO:0000256" key="17">
    <source>
        <dbReference type="HAMAP-Rule" id="MF_00037"/>
    </source>
</evidence>
<evidence type="ECO:0000256" key="9">
    <source>
        <dbReference type="ARBA" id="ARBA00022827"/>
    </source>
</evidence>
<evidence type="ECO:0000256" key="16">
    <source>
        <dbReference type="ARBA" id="ARBA00048914"/>
    </source>
</evidence>
<proteinExistence type="inferred from homology"/>
<keyword evidence="14 17" id="KW-0131">Cell cycle</keyword>
<evidence type="ECO:0000256" key="11">
    <source>
        <dbReference type="ARBA" id="ARBA00022960"/>
    </source>
</evidence>
<evidence type="ECO:0000256" key="2">
    <source>
        <dbReference type="ARBA" id="ARBA00003921"/>
    </source>
</evidence>
<name>A0A3L6ZJ58_9MICO</name>
<protein>
    <recommendedName>
        <fullName evidence="17">UDP-N-acetylenolpyruvoylglucosamine reductase</fullName>
        <ecNumber evidence="17">1.3.1.98</ecNumber>
    </recommendedName>
    <alternativeName>
        <fullName evidence="17">UDP-N-acetylmuramate dehydrogenase</fullName>
    </alternativeName>
</protein>
<dbReference type="NCBIfam" id="NF010478">
    <property type="entry name" value="PRK13903.1"/>
    <property type="match status" value="1"/>
</dbReference>
<comment type="catalytic activity">
    <reaction evidence="16 17">
        <text>UDP-N-acetyl-alpha-D-muramate + NADP(+) = UDP-N-acetyl-3-O-(1-carboxyvinyl)-alpha-D-glucosamine + NADPH + H(+)</text>
        <dbReference type="Rhea" id="RHEA:12248"/>
        <dbReference type="ChEBI" id="CHEBI:15378"/>
        <dbReference type="ChEBI" id="CHEBI:57783"/>
        <dbReference type="ChEBI" id="CHEBI:58349"/>
        <dbReference type="ChEBI" id="CHEBI:68483"/>
        <dbReference type="ChEBI" id="CHEBI:70757"/>
        <dbReference type="EC" id="1.3.1.98"/>
    </reaction>
</comment>
<evidence type="ECO:0000256" key="3">
    <source>
        <dbReference type="ARBA" id="ARBA00004496"/>
    </source>
</evidence>
<keyword evidence="6 17" id="KW-0963">Cytoplasm</keyword>
<keyword evidence="10 17" id="KW-0521">NADP</keyword>
<keyword evidence="13 17" id="KW-0560">Oxidoreductase</keyword>
<evidence type="ECO:0000256" key="4">
    <source>
        <dbReference type="ARBA" id="ARBA00004752"/>
    </source>
</evidence>
<sequence length="374" mass="39310">MSDTLSDLTTLRVGGPAGRLVPATTRELLVDTVREEWADGEHPLVLGGGSNTLAADDGFDGTVVQILTRGIERLESEPGRVRLRVEAGESWDGLVAYAVENGWSGVEALSGIPGSCGAAPIQNIGAYGQELESVLVSIDLLDRDLDELVTVPAADLGLGYRTSVLKRHGGSVPERDGVVVALELELSDDEGLSAPIAYPQLASALGVELGARLPIADVRATVLDLRASKGMVLDDADTDTWSAGSFFTNPIVSESFARSLPSDAPRWPLEDGQDGAVVIPLGEWDGSIPRPSLEHAARVKLSAAWLIERAGIRRGFRLPGSRAAISSKHTLALTNTGGATADEIAALARFVQARVASEFGVVLQPEPVFVGLSL</sequence>
<comment type="function">
    <text evidence="2 17">Cell wall formation.</text>
</comment>
<accession>A0A3L6ZJ58</accession>
<dbReference type="RefSeq" id="WP_121674006.1">
    <property type="nucleotide sequence ID" value="NZ_BMXM01000015.1"/>
</dbReference>
<comment type="pathway">
    <text evidence="4 17">Cell wall biogenesis; peptidoglycan biosynthesis.</text>
</comment>
<dbReference type="EMBL" id="RCUV01000024">
    <property type="protein sequence ID" value="RLP68044.1"/>
    <property type="molecule type" value="Genomic_DNA"/>
</dbReference>
<dbReference type="GO" id="GO:0051301">
    <property type="term" value="P:cell division"/>
    <property type="evidence" value="ECO:0007669"/>
    <property type="project" value="UniProtKB-KW"/>
</dbReference>
<evidence type="ECO:0000256" key="1">
    <source>
        <dbReference type="ARBA" id="ARBA00001974"/>
    </source>
</evidence>
<evidence type="ECO:0000256" key="15">
    <source>
        <dbReference type="ARBA" id="ARBA00023316"/>
    </source>
</evidence>
<dbReference type="PROSITE" id="PS51387">
    <property type="entry name" value="FAD_PCMH"/>
    <property type="match status" value="1"/>
</dbReference>
<dbReference type="PANTHER" id="PTHR21071">
    <property type="entry name" value="UDP-N-ACETYLENOLPYRUVOYLGLUCOSAMINE REDUCTASE"/>
    <property type="match status" value="1"/>
</dbReference>
<evidence type="ECO:0000313" key="20">
    <source>
        <dbReference type="Proteomes" id="UP000270299"/>
    </source>
</evidence>
<dbReference type="EC" id="1.3.1.98" evidence="17"/>
<evidence type="ECO:0000256" key="10">
    <source>
        <dbReference type="ARBA" id="ARBA00022857"/>
    </source>
</evidence>
<dbReference type="SUPFAM" id="SSF56194">
    <property type="entry name" value="Uridine diphospho-N-Acetylenolpyruvylglucosamine reductase, MurB, C-terminal domain"/>
    <property type="match status" value="1"/>
</dbReference>
<dbReference type="GO" id="GO:0008762">
    <property type="term" value="F:UDP-N-acetylmuramate dehydrogenase activity"/>
    <property type="evidence" value="ECO:0007669"/>
    <property type="project" value="UniProtKB-UniRule"/>
</dbReference>
<dbReference type="GO" id="GO:0009252">
    <property type="term" value="P:peptidoglycan biosynthetic process"/>
    <property type="evidence" value="ECO:0007669"/>
    <property type="project" value="UniProtKB-UniRule"/>
</dbReference>
<keyword evidence="7 17" id="KW-0132">Cell division</keyword>
<dbReference type="SUPFAM" id="SSF56176">
    <property type="entry name" value="FAD-binding/transporter-associated domain-like"/>
    <property type="match status" value="1"/>
</dbReference>
<keyword evidence="15 17" id="KW-0961">Cell wall biogenesis/degradation</keyword>
<dbReference type="UniPathway" id="UPA00219"/>
<dbReference type="Pfam" id="PF02873">
    <property type="entry name" value="MurB_C"/>
    <property type="match status" value="1"/>
</dbReference>
<feature type="active site" evidence="17">
    <location>
        <position position="366"/>
    </location>
</feature>
<dbReference type="GO" id="GO:0005829">
    <property type="term" value="C:cytosol"/>
    <property type="evidence" value="ECO:0007669"/>
    <property type="project" value="TreeGrafter"/>
</dbReference>
<organism evidence="19 20">
    <name type="scientific">Mycetocola manganoxydans</name>
    <dbReference type="NCBI Taxonomy" id="699879"/>
    <lineage>
        <taxon>Bacteria</taxon>
        <taxon>Bacillati</taxon>
        <taxon>Actinomycetota</taxon>
        <taxon>Actinomycetes</taxon>
        <taxon>Micrococcales</taxon>
        <taxon>Microbacteriaceae</taxon>
        <taxon>Mycetocola</taxon>
    </lineage>
</organism>
<dbReference type="InterPro" id="IPR011601">
    <property type="entry name" value="MurB_C"/>
</dbReference>
<dbReference type="GO" id="GO:0071949">
    <property type="term" value="F:FAD binding"/>
    <property type="evidence" value="ECO:0007669"/>
    <property type="project" value="InterPro"/>
</dbReference>
<evidence type="ECO:0000256" key="13">
    <source>
        <dbReference type="ARBA" id="ARBA00023002"/>
    </source>
</evidence>
<comment type="similarity">
    <text evidence="5 17">Belongs to the MurB family.</text>
</comment>
<dbReference type="InterPro" id="IPR016167">
    <property type="entry name" value="FAD-bd_PCMH_sub1"/>
</dbReference>
<feature type="active site" evidence="17">
    <location>
        <position position="161"/>
    </location>
</feature>
<dbReference type="InterPro" id="IPR016169">
    <property type="entry name" value="FAD-bd_PCMH_sub2"/>
</dbReference>
<feature type="domain" description="FAD-binding PCMH-type" evidence="18">
    <location>
        <begin position="13"/>
        <end position="189"/>
    </location>
</feature>
<dbReference type="Gene3D" id="3.30.465.10">
    <property type="match status" value="1"/>
</dbReference>
<keyword evidence="20" id="KW-1185">Reference proteome</keyword>
<dbReference type="Gene3D" id="3.90.78.10">
    <property type="entry name" value="UDP-N-acetylenolpyruvoylglucosamine reductase, C-terminal domain"/>
    <property type="match status" value="1"/>
</dbReference>
<comment type="subcellular location">
    <subcellularLocation>
        <location evidence="3 17">Cytoplasm</location>
    </subcellularLocation>
</comment>
<evidence type="ECO:0000256" key="12">
    <source>
        <dbReference type="ARBA" id="ARBA00022984"/>
    </source>
</evidence>
<feature type="active site" description="Proton donor" evidence="17">
    <location>
        <position position="245"/>
    </location>
</feature>
<evidence type="ECO:0000256" key="8">
    <source>
        <dbReference type="ARBA" id="ARBA00022630"/>
    </source>
</evidence>
<evidence type="ECO:0000259" key="18">
    <source>
        <dbReference type="PROSITE" id="PS51387"/>
    </source>
</evidence>
<keyword evidence="11 17" id="KW-0133">Cell shape</keyword>
<keyword evidence="9 17" id="KW-0274">FAD</keyword>
<keyword evidence="12 17" id="KW-0573">Peptidoglycan synthesis</keyword>
<dbReference type="PANTHER" id="PTHR21071:SF4">
    <property type="entry name" value="UDP-N-ACETYLENOLPYRUVOYLGLUCOSAMINE REDUCTASE"/>
    <property type="match status" value="1"/>
</dbReference>
<dbReference type="Pfam" id="PF01565">
    <property type="entry name" value="FAD_binding_4"/>
    <property type="match status" value="1"/>
</dbReference>
<dbReference type="GO" id="GO:0071555">
    <property type="term" value="P:cell wall organization"/>
    <property type="evidence" value="ECO:0007669"/>
    <property type="project" value="UniProtKB-KW"/>
</dbReference>
<reference evidence="19 20" key="1">
    <citation type="submission" date="2018-10" db="EMBL/GenBank/DDBJ databases">
        <authorList>
            <person name="Li J."/>
        </authorList>
    </citation>
    <scope>NUCLEOTIDE SEQUENCE [LARGE SCALE GENOMIC DNA]</scope>
    <source>
        <strain evidence="19 20">CCTCC AB209002</strain>
    </source>
</reference>
<dbReference type="AlphaFoldDB" id="A0A3L6ZJ58"/>
<dbReference type="InterPro" id="IPR016166">
    <property type="entry name" value="FAD-bd_PCMH"/>
</dbReference>
<dbReference type="Proteomes" id="UP000270299">
    <property type="component" value="Unassembled WGS sequence"/>
</dbReference>
<comment type="cofactor">
    <cofactor evidence="1 17">
        <name>FAD</name>
        <dbReference type="ChEBI" id="CHEBI:57692"/>
    </cofactor>
</comment>
<dbReference type="InterPro" id="IPR036635">
    <property type="entry name" value="MurB_C_sf"/>
</dbReference>
<evidence type="ECO:0000256" key="5">
    <source>
        <dbReference type="ARBA" id="ARBA00010485"/>
    </source>
</evidence>
<dbReference type="Gene3D" id="3.30.43.10">
    <property type="entry name" value="Uridine Diphospho-n-acetylenolpyruvylglucosamine Reductase, domain 2"/>
    <property type="match status" value="1"/>
</dbReference>
<dbReference type="OrthoDB" id="9804753at2"/>
<evidence type="ECO:0000256" key="14">
    <source>
        <dbReference type="ARBA" id="ARBA00023306"/>
    </source>
</evidence>
<evidence type="ECO:0000256" key="6">
    <source>
        <dbReference type="ARBA" id="ARBA00022490"/>
    </source>
</evidence>
<evidence type="ECO:0000313" key="19">
    <source>
        <dbReference type="EMBL" id="RLP68044.1"/>
    </source>
</evidence>
<dbReference type="GO" id="GO:0008360">
    <property type="term" value="P:regulation of cell shape"/>
    <property type="evidence" value="ECO:0007669"/>
    <property type="project" value="UniProtKB-KW"/>
</dbReference>
<comment type="caution">
    <text evidence="19">The sequence shown here is derived from an EMBL/GenBank/DDBJ whole genome shotgun (WGS) entry which is preliminary data.</text>
</comment>
<gene>
    <name evidence="17" type="primary">murB</name>
    <name evidence="19" type="ORF">D9V29_14305</name>
</gene>
<dbReference type="HAMAP" id="MF_00037">
    <property type="entry name" value="MurB"/>
    <property type="match status" value="1"/>
</dbReference>
<evidence type="ECO:0000256" key="7">
    <source>
        <dbReference type="ARBA" id="ARBA00022618"/>
    </source>
</evidence>
<dbReference type="InterPro" id="IPR003170">
    <property type="entry name" value="MurB"/>
</dbReference>
<dbReference type="InterPro" id="IPR036318">
    <property type="entry name" value="FAD-bd_PCMH-like_sf"/>
</dbReference>
<dbReference type="InterPro" id="IPR006094">
    <property type="entry name" value="Oxid_FAD_bind_N"/>
</dbReference>
<keyword evidence="8 17" id="KW-0285">Flavoprotein</keyword>